<sequence>MVYIGIDLGTTYSCVSVIENGKPKAIHHDDGRNIAPSVVAYGTETLIGNPALDASTDMSNILYGTLDVSILRMIDNDVDVMAVTGDIHLGIWQTKLEESVLIAQCQLQLQYQLKLQDQLEAINHQR</sequence>
<dbReference type="InterPro" id="IPR018181">
    <property type="entry name" value="Heat_shock_70_CS"/>
</dbReference>
<dbReference type="PANTHER" id="PTHR19375">
    <property type="entry name" value="HEAT SHOCK PROTEIN 70KDA"/>
    <property type="match status" value="1"/>
</dbReference>
<dbReference type="InterPro" id="IPR043129">
    <property type="entry name" value="ATPase_NBD"/>
</dbReference>
<dbReference type="AlphaFoldDB" id="A0A2A2KEV4"/>
<dbReference type="STRING" id="2018661.A0A2A2KEV4"/>
<gene>
    <name evidence="4" type="ORF">WR25_02627</name>
</gene>
<evidence type="ECO:0000256" key="2">
    <source>
        <dbReference type="ARBA" id="ARBA00022741"/>
    </source>
</evidence>
<dbReference type="Gene3D" id="3.30.420.40">
    <property type="match status" value="1"/>
</dbReference>
<dbReference type="PROSITE" id="PS00297">
    <property type="entry name" value="HSP70_1"/>
    <property type="match status" value="1"/>
</dbReference>
<protein>
    <submittedName>
        <fullName evidence="4">Uncharacterized protein</fullName>
    </submittedName>
</protein>
<organism evidence="4 5">
    <name type="scientific">Diploscapter pachys</name>
    <dbReference type="NCBI Taxonomy" id="2018661"/>
    <lineage>
        <taxon>Eukaryota</taxon>
        <taxon>Metazoa</taxon>
        <taxon>Ecdysozoa</taxon>
        <taxon>Nematoda</taxon>
        <taxon>Chromadorea</taxon>
        <taxon>Rhabditida</taxon>
        <taxon>Rhabditina</taxon>
        <taxon>Rhabditomorpha</taxon>
        <taxon>Rhabditoidea</taxon>
        <taxon>Rhabditidae</taxon>
        <taxon>Diploscapter</taxon>
    </lineage>
</organism>
<evidence type="ECO:0000313" key="4">
    <source>
        <dbReference type="EMBL" id="PAV72440.1"/>
    </source>
</evidence>
<keyword evidence="2" id="KW-0547">Nucleotide-binding</keyword>
<dbReference type="Pfam" id="PF00012">
    <property type="entry name" value="HSP70"/>
    <property type="match status" value="1"/>
</dbReference>
<evidence type="ECO:0000256" key="1">
    <source>
        <dbReference type="ARBA" id="ARBA00007381"/>
    </source>
</evidence>
<comment type="similarity">
    <text evidence="1">Belongs to the heat shock protein 70 family.</text>
</comment>
<reference evidence="4 5" key="1">
    <citation type="journal article" date="2017" name="Curr. Biol.">
        <title>Genome architecture and evolution of a unichromosomal asexual nematode.</title>
        <authorList>
            <person name="Fradin H."/>
            <person name="Zegar C."/>
            <person name="Gutwein M."/>
            <person name="Lucas J."/>
            <person name="Kovtun M."/>
            <person name="Corcoran D."/>
            <person name="Baugh L.R."/>
            <person name="Kiontke K."/>
            <person name="Gunsalus K."/>
            <person name="Fitch D.H."/>
            <person name="Piano F."/>
        </authorList>
    </citation>
    <scope>NUCLEOTIDE SEQUENCE [LARGE SCALE GENOMIC DNA]</scope>
    <source>
        <strain evidence="4">PF1309</strain>
    </source>
</reference>
<dbReference type="GO" id="GO:0005524">
    <property type="term" value="F:ATP binding"/>
    <property type="evidence" value="ECO:0007669"/>
    <property type="project" value="UniProtKB-KW"/>
</dbReference>
<accession>A0A2A2KEV4</accession>
<dbReference type="GO" id="GO:0140662">
    <property type="term" value="F:ATP-dependent protein folding chaperone"/>
    <property type="evidence" value="ECO:0007669"/>
    <property type="project" value="InterPro"/>
</dbReference>
<proteinExistence type="inferred from homology"/>
<name>A0A2A2KEV4_9BILA</name>
<dbReference type="OrthoDB" id="2401965at2759"/>
<keyword evidence="5" id="KW-1185">Reference proteome</keyword>
<dbReference type="PRINTS" id="PR00301">
    <property type="entry name" value="HEATSHOCK70"/>
</dbReference>
<dbReference type="SUPFAM" id="SSF53067">
    <property type="entry name" value="Actin-like ATPase domain"/>
    <property type="match status" value="1"/>
</dbReference>
<dbReference type="Proteomes" id="UP000218231">
    <property type="component" value="Unassembled WGS sequence"/>
</dbReference>
<keyword evidence="3" id="KW-0067">ATP-binding</keyword>
<evidence type="ECO:0000313" key="5">
    <source>
        <dbReference type="Proteomes" id="UP000218231"/>
    </source>
</evidence>
<dbReference type="FunFam" id="3.30.420.40:FF:000028">
    <property type="entry name" value="heat shock 70 kDa protein-like"/>
    <property type="match status" value="1"/>
</dbReference>
<dbReference type="EMBL" id="LIAE01008785">
    <property type="protein sequence ID" value="PAV72440.1"/>
    <property type="molecule type" value="Genomic_DNA"/>
</dbReference>
<dbReference type="GO" id="GO:0006950">
    <property type="term" value="P:response to stress"/>
    <property type="evidence" value="ECO:0007669"/>
    <property type="project" value="UniProtKB-ARBA"/>
</dbReference>
<evidence type="ECO:0000256" key="3">
    <source>
        <dbReference type="ARBA" id="ARBA00022840"/>
    </source>
</evidence>
<comment type="caution">
    <text evidence="4">The sequence shown here is derived from an EMBL/GenBank/DDBJ whole genome shotgun (WGS) entry which is preliminary data.</text>
</comment>
<dbReference type="InterPro" id="IPR013126">
    <property type="entry name" value="Hsp_70_fam"/>
</dbReference>